<keyword evidence="4" id="KW-1185">Reference proteome</keyword>
<gene>
    <name evidence="3" type="ORF">BA062_33180</name>
</gene>
<dbReference type="SUPFAM" id="SSF53474">
    <property type="entry name" value="alpha/beta-Hydrolases"/>
    <property type="match status" value="1"/>
</dbReference>
<evidence type="ECO:0000313" key="4">
    <source>
        <dbReference type="Proteomes" id="UP000247892"/>
    </source>
</evidence>
<dbReference type="Pfam" id="PF12697">
    <property type="entry name" value="Abhydrolase_6"/>
    <property type="match status" value="1"/>
</dbReference>
<feature type="domain" description="AB hydrolase-1" evidence="2">
    <location>
        <begin position="5"/>
        <end position="217"/>
    </location>
</feature>
<dbReference type="RefSeq" id="WP_110343191.1">
    <property type="nucleotide sequence ID" value="NZ_MASU01000017.1"/>
</dbReference>
<feature type="compositionally biased region" description="Basic and acidic residues" evidence="1">
    <location>
        <begin position="112"/>
        <end position="121"/>
    </location>
</feature>
<comment type="caution">
    <text evidence="3">The sequence shown here is derived from an EMBL/GenBank/DDBJ whole genome shotgun (WGS) entry which is preliminary data.</text>
</comment>
<dbReference type="InterPro" id="IPR052897">
    <property type="entry name" value="Sec-Metab_Biosynth_Hydrolase"/>
</dbReference>
<dbReference type="PANTHER" id="PTHR37017">
    <property type="entry name" value="AB HYDROLASE-1 DOMAIN-CONTAINING PROTEIN-RELATED"/>
    <property type="match status" value="1"/>
</dbReference>
<dbReference type="InterPro" id="IPR000073">
    <property type="entry name" value="AB_hydrolase_1"/>
</dbReference>
<evidence type="ECO:0000259" key="2">
    <source>
        <dbReference type="Pfam" id="PF12697"/>
    </source>
</evidence>
<protein>
    <submittedName>
        <fullName evidence="3">Alpha/beta hydrolase</fullName>
    </submittedName>
</protein>
<dbReference type="Proteomes" id="UP000247892">
    <property type="component" value="Unassembled WGS sequence"/>
</dbReference>
<dbReference type="InterPro" id="IPR029058">
    <property type="entry name" value="AB_hydrolase_fold"/>
</dbReference>
<dbReference type="Gene3D" id="3.40.50.1820">
    <property type="entry name" value="alpha/beta hydrolase"/>
    <property type="match status" value="1"/>
</dbReference>
<proteinExistence type="predicted"/>
<dbReference type="OrthoDB" id="9773549at2"/>
<keyword evidence="3" id="KW-0378">Hydrolase</keyword>
<organism evidence="3 4">
    <name type="scientific">Prauserella flavalba</name>
    <dbReference type="NCBI Taxonomy" id="1477506"/>
    <lineage>
        <taxon>Bacteria</taxon>
        <taxon>Bacillati</taxon>
        <taxon>Actinomycetota</taxon>
        <taxon>Actinomycetes</taxon>
        <taxon>Pseudonocardiales</taxon>
        <taxon>Pseudonocardiaceae</taxon>
        <taxon>Prauserella</taxon>
    </lineage>
</organism>
<evidence type="ECO:0000313" key="3">
    <source>
        <dbReference type="EMBL" id="PXY20114.1"/>
    </source>
</evidence>
<dbReference type="AlphaFoldDB" id="A0A318LE05"/>
<dbReference type="GO" id="GO:0016787">
    <property type="term" value="F:hydrolase activity"/>
    <property type="evidence" value="ECO:0007669"/>
    <property type="project" value="UniProtKB-KW"/>
</dbReference>
<feature type="region of interest" description="Disordered" evidence="1">
    <location>
        <begin position="99"/>
        <end position="121"/>
    </location>
</feature>
<evidence type="ECO:0000256" key="1">
    <source>
        <dbReference type="SAM" id="MobiDB-lite"/>
    </source>
</evidence>
<name>A0A318LE05_9PSEU</name>
<accession>A0A318LE05</accession>
<dbReference type="PANTHER" id="PTHR37017:SF11">
    <property type="entry name" value="ESTERASE_LIPASE_THIOESTERASE DOMAIN-CONTAINING PROTEIN"/>
    <property type="match status" value="1"/>
</dbReference>
<dbReference type="EMBL" id="MASU01000017">
    <property type="protein sequence ID" value="PXY20114.1"/>
    <property type="molecule type" value="Genomic_DNA"/>
</dbReference>
<sequence>MSTTFVLLPGAGSDSWYWHLVAPRLRAEGYEVLTPDLPWTDDTAGLAEYTDVVVEAIGGRRNVVIVAQSMSGFVAPMVCERVPVGLLVLVAAMTPKPGESPGEWWGATGQERAQREQADRDGRTVDFDPRELFFHDVPADVTAQAFERGERSPSDTPFEKPWPLAAWPDVPTRFLLCRDDRLFPADFQRRVVRERLGIVPDEMDGGHLPALARPQELTRRLLDYVRSG</sequence>
<reference evidence="3 4" key="1">
    <citation type="submission" date="2016-07" db="EMBL/GenBank/DDBJ databases">
        <title>Draft genome sequence of Prauserella sp. YIM 121212, isolated from alkaline soil.</title>
        <authorList>
            <person name="Ruckert C."/>
            <person name="Albersmeier A."/>
            <person name="Jiang C.-L."/>
            <person name="Jiang Y."/>
            <person name="Kalinowski J."/>
            <person name="Schneider O."/>
            <person name="Winkler A."/>
            <person name="Zotchev S.B."/>
        </authorList>
    </citation>
    <scope>NUCLEOTIDE SEQUENCE [LARGE SCALE GENOMIC DNA]</scope>
    <source>
        <strain evidence="3 4">YIM 121212</strain>
    </source>
</reference>